<evidence type="ECO:0000259" key="6">
    <source>
        <dbReference type="Pfam" id="PF01625"/>
    </source>
</evidence>
<gene>
    <name evidence="4 7" type="primary">msrA</name>
    <name evidence="7" type="ORF">ACFQU8_09115</name>
</gene>
<sequence>MQFLYKSGAVILFFLLLAGCGGQLQGSADNNHPDQASSKQEEGYMIKEDVDNINDHLDYEDRKTDTIYMAGGCFWGVEAYMSRIYGVADVVSGYANGEGSDPSYADVVKGDEHFAETVKVTYDPERVSLDTLINRLFKVIDPTSKNQQGNDVGEAYRTGIYYADKADEETVKSAVADEQAYYDDAIETEAKQLDNFYKAEEMHQDYLEKNPNGYCHINLTTANDFAIEPIEKDKDIVKKLSQ</sequence>
<dbReference type="SUPFAM" id="SSF55068">
    <property type="entry name" value="Peptide methionine sulfoxide reductase"/>
    <property type="match status" value="1"/>
</dbReference>
<dbReference type="GO" id="GO:0008113">
    <property type="term" value="F:peptide-methionine (S)-S-oxide reductase activity"/>
    <property type="evidence" value="ECO:0007669"/>
    <property type="project" value="UniProtKB-EC"/>
</dbReference>
<dbReference type="InterPro" id="IPR036509">
    <property type="entry name" value="Met_Sox_Rdtase_MsrA_sf"/>
</dbReference>
<dbReference type="Pfam" id="PF01625">
    <property type="entry name" value="PMSR"/>
    <property type="match status" value="1"/>
</dbReference>
<dbReference type="NCBIfam" id="TIGR00401">
    <property type="entry name" value="msrA"/>
    <property type="match status" value="1"/>
</dbReference>
<comment type="function">
    <text evidence="4">Has an important function as a repair enzyme for proteins that have been inactivated by oxidation. Catalyzes the reversible oxidation-reduction of methionine sulfoxide in proteins to methionine.</text>
</comment>
<evidence type="ECO:0000256" key="2">
    <source>
        <dbReference type="ARBA" id="ARBA00047806"/>
    </source>
</evidence>
<evidence type="ECO:0000313" key="8">
    <source>
        <dbReference type="Proteomes" id="UP001596620"/>
    </source>
</evidence>
<comment type="catalytic activity">
    <reaction evidence="2 4">
        <text>L-methionyl-[protein] + [thioredoxin]-disulfide + H2O = L-methionyl-(S)-S-oxide-[protein] + [thioredoxin]-dithiol</text>
        <dbReference type="Rhea" id="RHEA:14217"/>
        <dbReference type="Rhea" id="RHEA-COMP:10698"/>
        <dbReference type="Rhea" id="RHEA-COMP:10700"/>
        <dbReference type="Rhea" id="RHEA-COMP:12313"/>
        <dbReference type="Rhea" id="RHEA-COMP:12315"/>
        <dbReference type="ChEBI" id="CHEBI:15377"/>
        <dbReference type="ChEBI" id="CHEBI:16044"/>
        <dbReference type="ChEBI" id="CHEBI:29950"/>
        <dbReference type="ChEBI" id="CHEBI:44120"/>
        <dbReference type="ChEBI" id="CHEBI:50058"/>
        <dbReference type="EC" id="1.8.4.11"/>
    </reaction>
</comment>
<name>A0ABW2UYG2_9BACI</name>
<feature type="signal peptide" evidence="5">
    <location>
        <begin position="1"/>
        <end position="24"/>
    </location>
</feature>
<keyword evidence="8" id="KW-1185">Reference proteome</keyword>
<keyword evidence="1 4" id="KW-0560">Oxidoreductase</keyword>
<evidence type="ECO:0000256" key="1">
    <source>
        <dbReference type="ARBA" id="ARBA00023002"/>
    </source>
</evidence>
<comment type="similarity">
    <text evidence="4">Belongs to the MsrA Met sulfoxide reductase family.</text>
</comment>
<feature type="domain" description="Peptide methionine sulphoxide reductase MsrA" evidence="6">
    <location>
        <begin position="66"/>
        <end position="216"/>
    </location>
</feature>
<protein>
    <recommendedName>
        <fullName evidence="4">Peptide methionine sulfoxide reductase MsrA</fullName>
        <shortName evidence="4">Protein-methionine-S-oxide reductase</shortName>
        <ecNumber evidence="4">1.8.4.11</ecNumber>
    </recommendedName>
    <alternativeName>
        <fullName evidence="4">Peptide-methionine (S)-S-oxide reductase</fullName>
        <shortName evidence="4">Peptide Met(O) reductase</shortName>
    </alternativeName>
</protein>
<dbReference type="EMBL" id="JBHTGR010000022">
    <property type="protein sequence ID" value="MFC7747392.1"/>
    <property type="molecule type" value="Genomic_DNA"/>
</dbReference>
<evidence type="ECO:0000313" key="7">
    <source>
        <dbReference type="EMBL" id="MFC7747392.1"/>
    </source>
</evidence>
<feature type="chain" id="PRO_5046951044" description="Peptide methionine sulfoxide reductase MsrA" evidence="5">
    <location>
        <begin position="25"/>
        <end position="242"/>
    </location>
</feature>
<dbReference type="InterPro" id="IPR002569">
    <property type="entry name" value="Met_Sox_Rdtase_MsrA_dom"/>
</dbReference>
<comment type="catalytic activity">
    <reaction evidence="3 4">
        <text>[thioredoxin]-disulfide + L-methionine + H2O = L-methionine (S)-S-oxide + [thioredoxin]-dithiol</text>
        <dbReference type="Rhea" id="RHEA:19993"/>
        <dbReference type="Rhea" id="RHEA-COMP:10698"/>
        <dbReference type="Rhea" id="RHEA-COMP:10700"/>
        <dbReference type="ChEBI" id="CHEBI:15377"/>
        <dbReference type="ChEBI" id="CHEBI:29950"/>
        <dbReference type="ChEBI" id="CHEBI:50058"/>
        <dbReference type="ChEBI" id="CHEBI:57844"/>
        <dbReference type="ChEBI" id="CHEBI:58772"/>
        <dbReference type="EC" id="1.8.4.11"/>
    </reaction>
</comment>
<dbReference type="Gene3D" id="3.30.1060.10">
    <property type="entry name" value="Peptide methionine sulphoxide reductase MsrA"/>
    <property type="match status" value="1"/>
</dbReference>
<feature type="active site" evidence="4">
    <location>
        <position position="73"/>
    </location>
</feature>
<accession>A0ABW2UYG2</accession>
<dbReference type="Proteomes" id="UP001596620">
    <property type="component" value="Unassembled WGS sequence"/>
</dbReference>
<proteinExistence type="inferred from homology"/>
<keyword evidence="5" id="KW-0732">Signal</keyword>
<evidence type="ECO:0000256" key="4">
    <source>
        <dbReference type="HAMAP-Rule" id="MF_01401"/>
    </source>
</evidence>
<comment type="caution">
    <text evidence="7">The sequence shown here is derived from an EMBL/GenBank/DDBJ whole genome shotgun (WGS) entry which is preliminary data.</text>
</comment>
<dbReference type="PROSITE" id="PS51257">
    <property type="entry name" value="PROKAR_LIPOPROTEIN"/>
    <property type="match status" value="1"/>
</dbReference>
<dbReference type="RefSeq" id="WP_382358976.1">
    <property type="nucleotide sequence ID" value="NZ_JBHTGR010000022.1"/>
</dbReference>
<dbReference type="PANTHER" id="PTHR42799:SF2">
    <property type="entry name" value="MITOCHONDRIAL PEPTIDE METHIONINE SULFOXIDE REDUCTASE"/>
    <property type="match status" value="1"/>
</dbReference>
<dbReference type="InterPro" id="IPR050162">
    <property type="entry name" value="MsrA_MetSO_reductase"/>
</dbReference>
<dbReference type="EC" id="1.8.4.11" evidence="4"/>
<evidence type="ECO:0000256" key="3">
    <source>
        <dbReference type="ARBA" id="ARBA00048782"/>
    </source>
</evidence>
<reference evidence="8" key="1">
    <citation type="journal article" date="2019" name="Int. J. Syst. Evol. Microbiol.">
        <title>The Global Catalogue of Microorganisms (GCM) 10K type strain sequencing project: providing services to taxonomists for standard genome sequencing and annotation.</title>
        <authorList>
            <consortium name="The Broad Institute Genomics Platform"/>
            <consortium name="The Broad Institute Genome Sequencing Center for Infectious Disease"/>
            <person name="Wu L."/>
            <person name="Ma J."/>
        </authorList>
    </citation>
    <scope>NUCLEOTIDE SEQUENCE [LARGE SCALE GENOMIC DNA]</scope>
    <source>
        <strain evidence="8">JCM 30234</strain>
    </source>
</reference>
<dbReference type="PANTHER" id="PTHR42799">
    <property type="entry name" value="MITOCHONDRIAL PEPTIDE METHIONINE SULFOXIDE REDUCTASE"/>
    <property type="match status" value="1"/>
</dbReference>
<organism evidence="7 8">
    <name type="scientific">Lentibacillus kimchii</name>
    <dbReference type="NCBI Taxonomy" id="1542911"/>
    <lineage>
        <taxon>Bacteria</taxon>
        <taxon>Bacillati</taxon>
        <taxon>Bacillota</taxon>
        <taxon>Bacilli</taxon>
        <taxon>Bacillales</taxon>
        <taxon>Bacillaceae</taxon>
        <taxon>Lentibacillus</taxon>
    </lineage>
</organism>
<evidence type="ECO:0000256" key="5">
    <source>
        <dbReference type="SAM" id="SignalP"/>
    </source>
</evidence>
<dbReference type="HAMAP" id="MF_01401">
    <property type="entry name" value="MsrA"/>
    <property type="match status" value="1"/>
</dbReference>